<keyword evidence="2" id="KW-1185">Reference proteome</keyword>
<reference evidence="1 2" key="1">
    <citation type="submission" date="2019-07" db="EMBL/GenBank/DDBJ databases">
        <authorList>
            <person name="Jastrzebski P J."/>
            <person name="Paukszto L."/>
            <person name="Jastrzebski P J."/>
        </authorList>
    </citation>
    <scope>NUCLEOTIDE SEQUENCE [LARGE SCALE GENOMIC DNA]</scope>
    <source>
        <strain evidence="1 2">WMS-il1</strain>
    </source>
</reference>
<evidence type="ECO:0000313" key="2">
    <source>
        <dbReference type="Proteomes" id="UP000321570"/>
    </source>
</evidence>
<sequence>MKFSTSKVVPARLVCEPSMHVQQSVPKSCLLDRWTNHIFCLKGNKEGCYTFGSFGIHASPTMIKFPKCPGHCNHIRVKSMLVFHPKCQHWWIINASNPRKSALLNLFLSQVKLC</sequence>
<dbReference type="EMBL" id="CABIJS010000310">
    <property type="protein sequence ID" value="VUZ48739.1"/>
    <property type="molecule type" value="Genomic_DNA"/>
</dbReference>
<name>A0A564YP18_HYMDI</name>
<organism evidence="1 2">
    <name type="scientific">Hymenolepis diminuta</name>
    <name type="common">Rat tapeworm</name>
    <dbReference type="NCBI Taxonomy" id="6216"/>
    <lineage>
        <taxon>Eukaryota</taxon>
        <taxon>Metazoa</taxon>
        <taxon>Spiralia</taxon>
        <taxon>Lophotrochozoa</taxon>
        <taxon>Platyhelminthes</taxon>
        <taxon>Cestoda</taxon>
        <taxon>Eucestoda</taxon>
        <taxon>Cyclophyllidea</taxon>
        <taxon>Hymenolepididae</taxon>
        <taxon>Hymenolepis</taxon>
    </lineage>
</organism>
<protein>
    <submittedName>
        <fullName evidence="1">Uncharacterized protein</fullName>
    </submittedName>
</protein>
<dbReference type="Proteomes" id="UP000321570">
    <property type="component" value="Unassembled WGS sequence"/>
</dbReference>
<evidence type="ECO:0000313" key="1">
    <source>
        <dbReference type="EMBL" id="VUZ48739.1"/>
    </source>
</evidence>
<proteinExistence type="predicted"/>
<accession>A0A564YP18</accession>
<dbReference type="AlphaFoldDB" id="A0A564YP18"/>
<gene>
    <name evidence="1" type="ORF">WMSIL1_LOCUS8028</name>
</gene>